<dbReference type="EMBL" id="AE015927">
    <property type="protein sequence ID" value="AAO34873.1"/>
    <property type="molecule type" value="Genomic_DNA"/>
</dbReference>
<dbReference type="Pfam" id="PF13847">
    <property type="entry name" value="Methyltransf_31"/>
    <property type="match status" value="1"/>
</dbReference>
<sequence length="258" mass="29753">MFRKEISMDKDLLIREDETLDDLQLNNIFVIQKKLGFRFGVDAVLLANFANIKRNDNILDLCSGTGIVPFIISGKRKFNKILGIEIQEDMVDMAKRTAMYNELEEKVKFILGDLKDTKLLKNLGEFDVVTVNPPYKLKDSGIINKNSKDSIARHEILCDIDDVIKSANILLKDRGRFYMIHRPERIVDILTTMRKYKIEPKLIKMIQPNEKKSPNLLLIEGHKNGGQFLKWEKTLCIYDNLGNYTEELINIYGKNGGE</sequence>
<proteinExistence type="predicted"/>
<dbReference type="PANTHER" id="PTHR47739">
    <property type="entry name" value="TRNA1(VAL) (ADENINE(37)-N6)-METHYLTRANSFERASE"/>
    <property type="match status" value="1"/>
</dbReference>
<dbReference type="CDD" id="cd02440">
    <property type="entry name" value="AdoMet_MTases"/>
    <property type="match status" value="1"/>
</dbReference>
<keyword evidence="2" id="KW-0489">Methyltransferase</keyword>
<organism evidence="2 3">
    <name type="scientific">Clostridium tetani (strain Massachusetts / E88)</name>
    <dbReference type="NCBI Taxonomy" id="212717"/>
    <lineage>
        <taxon>Bacteria</taxon>
        <taxon>Bacillati</taxon>
        <taxon>Bacillota</taxon>
        <taxon>Clostridia</taxon>
        <taxon>Eubacteriales</taxon>
        <taxon>Clostridiaceae</taxon>
        <taxon>Clostridium</taxon>
    </lineage>
</organism>
<gene>
    <name evidence="2" type="ordered locus">CTC_00225</name>
</gene>
<dbReference type="GO" id="GO:0032259">
    <property type="term" value="P:methylation"/>
    <property type="evidence" value="ECO:0007669"/>
    <property type="project" value="UniProtKB-KW"/>
</dbReference>
<dbReference type="Proteomes" id="UP000001412">
    <property type="component" value="Chromosome"/>
</dbReference>
<name>Q899F6_CLOTE</name>
<reference evidence="2 3" key="1">
    <citation type="journal article" date="2003" name="Proc. Natl. Acad. Sci. U.S.A.">
        <title>The genome sequence of Clostridium tetani, the causative agent of tetanus disease.</title>
        <authorList>
            <person name="Brueggemann H."/>
            <person name="Baumer S."/>
            <person name="Fricke W.F."/>
            <person name="Wiezer A."/>
            <person name="Liesegang H."/>
            <person name="Decker I."/>
            <person name="Herzberg C."/>
            <person name="Martinez-Arias R."/>
            <person name="Merkl R."/>
            <person name="Henne A."/>
            <person name="Gottschalk G."/>
        </authorList>
    </citation>
    <scope>NUCLEOTIDE SEQUENCE [LARGE SCALE GENOMIC DNA]</scope>
    <source>
        <strain evidence="3">Massachusetts / E88</strain>
    </source>
</reference>
<dbReference type="PANTHER" id="PTHR47739:SF1">
    <property type="entry name" value="TRNA1(VAL) (ADENINE(37)-N6)-METHYLTRANSFERASE"/>
    <property type="match status" value="1"/>
</dbReference>
<dbReference type="HOGENOM" id="CLU_061983_3_1_9"/>
<dbReference type="KEGG" id="ctc:CTC_00225"/>
<keyword evidence="2" id="KW-0808">Transferase</keyword>
<dbReference type="SUPFAM" id="SSF53335">
    <property type="entry name" value="S-adenosyl-L-methionine-dependent methyltransferases"/>
    <property type="match status" value="1"/>
</dbReference>
<evidence type="ECO:0000313" key="2">
    <source>
        <dbReference type="EMBL" id="AAO34873.1"/>
    </source>
</evidence>
<dbReference type="InterPro" id="IPR029063">
    <property type="entry name" value="SAM-dependent_MTases_sf"/>
</dbReference>
<dbReference type="InterPro" id="IPR025714">
    <property type="entry name" value="Methyltranfer_dom"/>
</dbReference>
<accession>Q899F6</accession>
<evidence type="ECO:0000313" key="3">
    <source>
        <dbReference type="Proteomes" id="UP000001412"/>
    </source>
</evidence>
<dbReference type="InterPro" id="IPR050210">
    <property type="entry name" value="tRNA_Adenine-N(6)_MTase"/>
</dbReference>
<dbReference type="Gene3D" id="3.40.50.150">
    <property type="entry name" value="Vaccinia Virus protein VP39"/>
    <property type="match status" value="1"/>
</dbReference>
<dbReference type="GO" id="GO:0008168">
    <property type="term" value="F:methyltransferase activity"/>
    <property type="evidence" value="ECO:0007669"/>
    <property type="project" value="UniProtKB-KW"/>
</dbReference>
<dbReference type="STRING" id="212717.CTC_00225"/>
<keyword evidence="3" id="KW-1185">Reference proteome</keyword>
<protein>
    <submittedName>
        <fullName evidence="2">Methyltransferase</fullName>
        <ecNumber evidence="2">2.1.1.-</ecNumber>
    </submittedName>
</protein>
<dbReference type="AlphaFoldDB" id="Q899F6"/>
<dbReference type="EC" id="2.1.1.-" evidence="2"/>
<evidence type="ECO:0000259" key="1">
    <source>
        <dbReference type="Pfam" id="PF13847"/>
    </source>
</evidence>
<feature type="domain" description="Methyltransferase" evidence="1">
    <location>
        <begin position="53"/>
        <end position="182"/>
    </location>
</feature>